<dbReference type="PANTHER" id="PTHR30163:SF9">
    <property type="entry name" value="MEMBRANE-BOUND LYTIC MUREIN TRANSGLYCOSYLASE B"/>
    <property type="match status" value="1"/>
</dbReference>
<gene>
    <name evidence="4" type="primary">mltB</name>
    <name evidence="4" type="ORF">SNE35_13270</name>
</gene>
<proteinExistence type="predicted"/>
<dbReference type="InterPro" id="IPR011757">
    <property type="entry name" value="Lytic_transglycosylase_MltB"/>
</dbReference>
<feature type="domain" description="Transglycosylase SLT" evidence="3">
    <location>
        <begin position="59"/>
        <end position="353"/>
    </location>
</feature>
<dbReference type="EMBL" id="JAXCLA010000004">
    <property type="protein sequence ID" value="MDY0745484.1"/>
    <property type="molecule type" value="Genomic_DNA"/>
</dbReference>
<dbReference type="PANTHER" id="PTHR30163">
    <property type="entry name" value="MEMBRANE-BOUND LYTIC MUREIN TRANSGLYCOSYLASE B"/>
    <property type="match status" value="1"/>
</dbReference>
<dbReference type="InterPro" id="IPR023346">
    <property type="entry name" value="Lysozyme-like_dom_sf"/>
</dbReference>
<reference evidence="4 5" key="1">
    <citation type="submission" date="2023-11" db="EMBL/GenBank/DDBJ databases">
        <title>Paucibacter sp. nov., isolated from fresh soil in Korea.</title>
        <authorList>
            <person name="Le N.T.T."/>
        </authorList>
    </citation>
    <scope>NUCLEOTIDE SEQUENCE [LARGE SCALE GENOMIC DNA]</scope>
    <source>
        <strain evidence="4 5">R3-3</strain>
    </source>
</reference>
<dbReference type="NCBIfam" id="TIGR02282">
    <property type="entry name" value="MltB"/>
    <property type="match status" value="1"/>
</dbReference>
<dbReference type="CDD" id="cd13399">
    <property type="entry name" value="Slt35-like"/>
    <property type="match status" value="1"/>
</dbReference>
<evidence type="ECO:0000256" key="2">
    <source>
        <dbReference type="SAM" id="SignalP"/>
    </source>
</evidence>
<dbReference type="InterPro" id="IPR043426">
    <property type="entry name" value="MltB-like"/>
</dbReference>
<feature type="chain" id="PRO_5046944658" evidence="2">
    <location>
        <begin position="24"/>
        <end position="363"/>
    </location>
</feature>
<feature type="signal peptide" evidence="2">
    <location>
        <begin position="1"/>
        <end position="23"/>
    </location>
</feature>
<evidence type="ECO:0000313" key="5">
    <source>
        <dbReference type="Proteomes" id="UP001285263"/>
    </source>
</evidence>
<dbReference type="RefSeq" id="WP_320423389.1">
    <property type="nucleotide sequence ID" value="NZ_JAXCLA010000004.1"/>
</dbReference>
<keyword evidence="5" id="KW-1185">Reference proteome</keyword>
<dbReference type="SUPFAM" id="SSF53955">
    <property type="entry name" value="Lysozyme-like"/>
    <property type="match status" value="1"/>
</dbReference>
<feature type="region of interest" description="Disordered" evidence="1">
    <location>
        <begin position="24"/>
        <end position="52"/>
    </location>
</feature>
<dbReference type="Gene3D" id="1.10.530.10">
    <property type="match status" value="1"/>
</dbReference>
<name>A0ABU5DJQ4_9BURK</name>
<organism evidence="4 5">
    <name type="scientific">Roseateles agri</name>
    <dbReference type="NCBI Taxonomy" id="3098619"/>
    <lineage>
        <taxon>Bacteria</taxon>
        <taxon>Pseudomonadati</taxon>
        <taxon>Pseudomonadota</taxon>
        <taxon>Betaproteobacteria</taxon>
        <taxon>Burkholderiales</taxon>
        <taxon>Sphaerotilaceae</taxon>
        <taxon>Roseateles</taxon>
    </lineage>
</organism>
<evidence type="ECO:0000256" key="1">
    <source>
        <dbReference type="SAM" id="MobiDB-lite"/>
    </source>
</evidence>
<evidence type="ECO:0000313" key="4">
    <source>
        <dbReference type="EMBL" id="MDY0745484.1"/>
    </source>
</evidence>
<sequence length="363" mass="39371">MPFPSRIATLLLLSAAISLPVQAAEHRKTHRTPAKKAASAAPRDKPGHAFGPREDMMRYAAELAAAQGWDAAELQGQLAQAQSLPVVQRLIMPAPSGAAKDWAAYRARFVEPRRLQAGLAFWAENEAALAQAEQRFGVPAEVIAGLIGVETFYGRIMGGFRVVDALATLAFDFPTGRSDRSEFFRGELTEFLKLCRREHLDPFSVKGSYAGAMGLPQFMPGSWNRYAIDFNGDGHVDLVAEPADAIGSVANYLAEHGWKRDMPVSYTISAPTGGMPAQLLLPDIKPTFGSAELQAAGLALPDVAREHLGPLAVVELQNGAKQRPTYVLGTENFYTLTRYNWSAYYAMAVVELGRSLAALRAAR</sequence>
<keyword evidence="2" id="KW-0732">Signal</keyword>
<dbReference type="InterPro" id="IPR031304">
    <property type="entry name" value="SLT_2"/>
</dbReference>
<accession>A0ABU5DJQ4</accession>
<comment type="caution">
    <text evidence="4">The sequence shown here is derived from an EMBL/GenBank/DDBJ whole genome shotgun (WGS) entry which is preliminary data.</text>
</comment>
<dbReference type="Pfam" id="PF13406">
    <property type="entry name" value="SLT_2"/>
    <property type="match status" value="1"/>
</dbReference>
<dbReference type="Proteomes" id="UP001285263">
    <property type="component" value="Unassembled WGS sequence"/>
</dbReference>
<evidence type="ECO:0000259" key="3">
    <source>
        <dbReference type="Pfam" id="PF13406"/>
    </source>
</evidence>
<feature type="compositionally biased region" description="Basic and acidic residues" evidence="1">
    <location>
        <begin position="42"/>
        <end position="52"/>
    </location>
</feature>
<dbReference type="Gene3D" id="1.10.8.350">
    <property type="entry name" value="Bacterial muramidase"/>
    <property type="match status" value="1"/>
</dbReference>
<protein>
    <submittedName>
        <fullName evidence="4">Lytic murein transglycosylase B</fullName>
    </submittedName>
</protein>